<sequence>MKLNNLTPIVLSAAALCAGSLSLSAATSGVVGATSITVPSGPTVMSIAYLKSVELQSAVASVTGADVDVGATVPVLTGPHYLHVLDGTDAGRVYDIDSYVGNVVTLTGAPVALTAGDTVAIRAHMTLDDLGASVPNFSTVTLLEPGGTPLVATKLFTGWSTGGDTIIRPAEGFVINNGLAFTMTLSGAVSEDDVIYEAASGPAIIGFIDPVDGAVDVVSTVAAGVPNFSTITALNPDGSPLVSTKLFTGWSIDPSTIDVTDYKSIVINTAAGVNIVNAGNVIAP</sequence>
<comment type="caution">
    <text evidence="2">The sequence shown here is derived from an EMBL/GenBank/DDBJ whole genome shotgun (WGS) entry which is preliminary data.</text>
</comment>
<evidence type="ECO:0000313" key="3">
    <source>
        <dbReference type="Proteomes" id="UP000478417"/>
    </source>
</evidence>
<keyword evidence="1" id="KW-0732">Signal</keyword>
<dbReference type="AlphaFoldDB" id="A0A6B2M136"/>
<protein>
    <recommendedName>
        <fullName evidence="4">DUF4397 domain-containing protein</fullName>
    </recommendedName>
</protein>
<dbReference type="EMBL" id="JAAGNX010000001">
    <property type="protein sequence ID" value="NDV61767.1"/>
    <property type="molecule type" value="Genomic_DNA"/>
</dbReference>
<feature type="signal peptide" evidence="1">
    <location>
        <begin position="1"/>
        <end position="25"/>
    </location>
</feature>
<reference evidence="2 3" key="1">
    <citation type="submission" date="2020-02" db="EMBL/GenBank/DDBJ databases">
        <title>Albibacoteraceae fam. nov., the first described family within the subdivision 4 Verrucomicrobia.</title>
        <authorList>
            <person name="Xi F."/>
        </authorList>
    </citation>
    <scope>NUCLEOTIDE SEQUENCE [LARGE SCALE GENOMIC DNA]</scope>
    <source>
        <strain evidence="2 3">CK1056</strain>
    </source>
</reference>
<accession>A0A6B2M136</accession>
<evidence type="ECO:0008006" key="4">
    <source>
        <dbReference type="Google" id="ProtNLM"/>
    </source>
</evidence>
<evidence type="ECO:0000256" key="1">
    <source>
        <dbReference type="SAM" id="SignalP"/>
    </source>
</evidence>
<feature type="chain" id="PRO_5025518177" description="DUF4397 domain-containing protein" evidence="1">
    <location>
        <begin position="26"/>
        <end position="284"/>
    </location>
</feature>
<dbReference type="RefSeq" id="WP_163962989.1">
    <property type="nucleotide sequence ID" value="NZ_JAAGNX010000001.1"/>
</dbReference>
<dbReference type="Proteomes" id="UP000478417">
    <property type="component" value="Unassembled WGS sequence"/>
</dbReference>
<name>A0A6B2M136_9BACT</name>
<organism evidence="2 3">
    <name type="scientific">Oceanipulchritudo coccoides</name>
    <dbReference type="NCBI Taxonomy" id="2706888"/>
    <lineage>
        <taxon>Bacteria</taxon>
        <taxon>Pseudomonadati</taxon>
        <taxon>Verrucomicrobiota</taxon>
        <taxon>Opitutia</taxon>
        <taxon>Puniceicoccales</taxon>
        <taxon>Oceanipulchritudinaceae</taxon>
        <taxon>Oceanipulchritudo</taxon>
    </lineage>
</organism>
<gene>
    <name evidence="2" type="ORF">G0Q06_04825</name>
</gene>
<keyword evidence="3" id="KW-1185">Reference proteome</keyword>
<evidence type="ECO:0000313" key="2">
    <source>
        <dbReference type="EMBL" id="NDV61767.1"/>
    </source>
</evidence>
<proteinExistence type="predicted"/>